<dbReference type="GO" id="GO:0003677">
    <property type="term" value="F:DNA binding"/>
    <property type="evidence" value="ECO:0007669"/>
    <property type="project" value="UniProtKB-KW"/>
</dbReference>
<evidence type="ECO:0000256" key="1">
    <source>
        <dbReference type="ARBA" id="ARBA00023015"/>
    </source>
</evidence>
<keyword evidence="1" id="KW-0805">Transcription regulation</keyword>
<dbReference type="Gene3D" id="1.10.10.10">
    <property type="entry name" value="Winged helix-like DNA-binding domain superfamily/Winged helix DNA-binding domain"/>
    <property type="match status" value="1"/>
</dbReference>
<dbReference type="EMBL" id="JAAGOB010000003">
    <property type="protein sequence ID" value="NED95117.1"/>
    <property type="molecule type" value="Genomic_DNA"/>
</dbReference>
<keyword evidence="3" id="KW-0804">Transcription</keyword>
<dbReference type="GO" id="GO:0003700">
    <property type="term" value="F:DNA-binding transcription factor activity"/>
    <property type="evidence" value="ECO:0007669"/>
    <property type="project" value="InterPro"/>
</dbReference>
<comment type="caution">
    <text evidence="5">The sequence shown here is derived from an EMBL/GenBank/DDBJ whole genome shotgun (WGS) entry which is preliminary data.</text>
</comment>
<dbReference type="PANTHER" id="PTHR44846:SF1">
    <property type="entry name" value="MANNOSYL-D-GLYCERATE TRANSPORT_METABOLISM SYSTEM REPRESSOR MNGR-RELATED"/>
    <property type="match status" value="1"/>
</dbReference>
<evidence type="ECO:0000313" key="6">
    <source>
        <dbReference type="Proteomes" id="UP000469185"/>
    </source>
</evidence>
<organism evidence="5 6">
    <name type="scientific">Phytoactinopolyspora alkaliphila</name>
    <dbReference type="NCBI Taxonomy" id="1783498"/>
    <lineage>
        <taxon>Bacteria</taxon>
        <taxon>Bacillati</taxon>
        <taxon>Actinomycetota</taxon>
        <taxon>Actinomycetes</taxon>
        <taxon>Jiangellales</taxon>
        <taxon>Jiangellaceae</taxon>
        <taxon>Phytoactinopolyspora</taxon>
    </lineage>
</organism>
<dbReference type="PROSITE" id="PS50949">
    <property type="entry name" value="HTH_GNTR"/>
    <property type="match status" value="1"/>
</dbReference>
<keyword evidence="2" id="KW-0238">DNA-binding</keyword>
<dbReference type="CDD" id="cd07377">
    <property type="entry name" value="WHTH_GntR"/>
    <property type="match status" value="1"/>
</dbReference>
<dbReference type="GO" id="GO:0045892">
    <property type="term" value="P:negative regulation of DNA-templated transcription"/>
    <property type="evidence" value="ECO:0007669"/>
    <property type="project" value="TreeGrafter"/>
</dbReference>
<dbReference type="SMART" id="SM00345">
    <property type="entry name" value="HTH_GNTR"/>
    <property type="match status" value="1"/>
</dbReference>
<evidence type="ECO:0000259" key="4">
    <source>
        <dbReference type="PROSITE" id="PS50949"/>
    </source>
</evidence>
<reference evidence="5 6" key="1">
    <citation type="submission" date="2020-02" db="EMBL/GenBank/DDBJ databases">
        <authorList>
            <person name="Li X.-J."/>
            <person name="Feng X.-M."/>
        </authorList>
    </citation>
    <scope>NUCLEOTIDE SEQUENCE [LARGE SCALE GENOMIC DNA]</scope>
    <source>
        <strain evidence="5 6">CGMCC 4.7225</strain>
    </source>
</reference>
<dbReference type="Pfam" id="PF00392">
    <property type="entry name" value="GntR"/>
    <property type="match status" value="1"/>
</dbReference>
<keyword evidence="6" id="KW-1185">Reference proteome</keyword>
<dbReference type="AlphaFoldDB" id="A0A6N9YJJ0"/>
<gene>
    <name evidence="5" type="ORF">G1H11_07295</name>
</gene>
<dbReference type="PRINTS" id="PR00035">
    <property type="entry name" value="HTHGNTR"/>
</dbReference>
<evidence type="ECO:0000256" key="3">
    <source>
        <dbReference type="ARBA" id="ARBA00023163"/>
    </source>
</evidence>
<dbReference type="InterPro" id="IPR000524">
    <property type="entry name" value="Tscrpt_reg_HTH_GntR"/>
</dbReference>
<accession>A0A6N9YJJ0</accession>
<protein>
    <submittedName>
        <fullName evidence="5">Winged helix-turn-helix transcriptional regulator</fullName>
    </submittedName>
</protein>
<dbReference type="InterPro" id="IPR036390">
    <property type="entry name" value="WH_DNA-bd_sf"/>
</dbReference>
<sequence length="78" mass="8904">MKPFDPDAKDGAYQYMRLAEYLAECIKTEAIRPKSMLTPQRTLARQYGVSLETVRRAVAELERRGLIKTLPAKGMFVL</sequence>
<evidence type="ECO:0000256" key="2">
    <source>
        <dbReference type="ARBA" id="ARBA00023125"/>
    </source>
</evidence>
<name>A0A6N9YJJ0_9ACTN</name>
<dbReference type="InterPro" id="IPR050679">
    <property type="entry name" value="Bact_HTH_transcr_reg"/>
</dbReference>
<dbReference type="InterPro" id="IPR036388">
    <property type="entry name" value="WH-like_DNA-bd_sf"/>
</dbReference>
<proteinExistence type="predicted"/>
<feature type="domain" description="HTH gntR-type" evidence="4">
    <location>
        <begin position="12"/>
        <end position="78"/>
    </location>
</feature>
<dbReference type="Proteomes" id="UP000469185">
    <property type="component" value="Unassembled WGS sequence"/>
</dbReference>
<dbReference type="PANTHER" id="PTHR44846">
    <property type="entry name" value="MANNOSYL-D-GLYCERATE TRANSPORT/METABOLISM SYSTEM REPRESSOR MNGR-RELATED"/>
    <property type="match status" value="1"/>
</dbReference>
<evidence type="ECO:0000313" key="5">
    <source>
        <dbReference type="EMBL" id="NED95117.1"/>
    </source>
</evidence>
<dbReference type="SUPFAM" id="SSF46785">
    <property type="entry name" value="Winged helix' DNA-binding domain"/>
    <property type="match status" value="1"/>
</dbReference>